<evidence type="ECO:0000256" key="3">
    <source>
        <dbReference type="ARBA" id="ARBA00022643"/>
    </source>
</evidence>
<feature type="domain" description="Flavin reductase like" evidence="6">
    <location>
        <begin position="35"/>
        <end position="176"/>
    </location>
</feature>
<sequence length="234" mass="24364">MTDVGAGVGAGGAEPARVDFRCDDPEVDPYRLLTATVVPRPIAWVGTVGADGAGNLAPHSFYSVACAKPPIVSFTSVGHKDTLRNVRATGEFVVNLATADLVRAVNDTSAPFDPEVDEAGATGLTLVPSTTVSVPRVARSPVALECTLHSLHELGDSVLVLGDVRLVSVHASALVDGHPSMAALRPLSRLGSDEWGWPPEVFHLSRPRSAEDTGTHAPRPTAPASARPDEEDGS</sequence>
<comment type="caution">
    <text evidence="7">The sequence shown here is derived from an EMBL/GenBank/DDBJ whole genome shotgun (WGS) entry which is preliminary data.</text>
</comment>
<evidence type="ECO:0000256" key="4">
    <source>
        <dbReference type="ARBA" id="ARBA00038054"/>
    </source>
</evidence>
<evidence type="ECO:0000313" key="7">
    <source>
        <dbReference type="EMBL" id="GAA1908449.1"/>
    </source>
</evidence>
<dbReference type="Pfam" id="PF01613">
    <property type="entry name" value="Flavin_Reduct"/>
    <property type="match status" value="1"/>
</dbReference>
<dbReference type="SUPFAM" id="SSF50475">
    <property type="entry name" value="FMN-binding split barrel"/>
    <property type="match status" value="1"/>
</dbReference>
<accession>A0ABP5AB94</accession>
<keyword evidence="2" id="KW-0285">Flavoprotein</keyword>
<evidence type="ECO:0000313" key="8">
    <source>
        <dbReference type="Proteomes" id="UP001501612"/>
    </source>
</evidence>
<name>A0ABP5AB94_9ACTN</name>
<keyword evidence="3" id="KW-0288">FMN</keyword>
<keyword evidence="8" id="KW-1185">Reference proteome</keyword>
<dbReference type="InterPro" id="IPR002563">
    <property type="entry name" value="Flavin_Rdtase-like_dom"/>
</dbReference>
<proteinExistence type="inferred from homology"/>
<dbReference type="PANTHER" id="PTHR33798">
    <property type="entry name" value="FLAVOPROTEIN OXYGENASE"/>
    <property type="match status" value="1"/>
</dbReference>
<evidence type="ECO:0000259" key="6">
    <source>
        <dbReference type="SMART" id="SM00903"/>
    </source>
</evidence>
<dbReference type="EMBL" id="BAAAMY010000002">
    <property type="protein sequence ID" value="GAA1908449.1"/>
    <property type="molecule type" value="Genomic_DNA"/>
</dbReference>
<comment type="cofactor">
    <cofactor evidence="1">
        <name>FMN</name>
        <dbReference type="ChEBI" id="CHEBI:58210"/>
    </cofactor>
</comment>
<dbReference type="SMART" id="SM00903">
    <property type="entry name" value="Flavin_Reduct"/>
    <property type="match status" value="1"/>
</dbReference>
<feature type="region of interest" description="Disordered" evidence="5">
    <location>
        <begin position="205"/>
        <end position="234"/>
    </location>
</feature>
<dbReference type="InterPro" id="IPR012349">
    <property type="entry name" value="Split_barrel_FMN-bd"/>
</dbReference>
<dbReference type="Gene3D" id="2.30.110.10">
    <property type="entry name" value="Electron Transport, Fmn-binding Protein, Chain A"/>
    <property type="match status" value="1"/>
</dbReference>
<gene>
    <name evidence="7" type="ORF">GCM10009737_06800</name>
</gene>
<comment type="similarity">
    <text evidence="4">Belongs to the flavoredoxin family.</text>
</comment>
<protein>
    <recommendedName>
        <fullName evidence="6">Flavin reductase like domain-containing protein</fullName>
    </recommendedName>
</protein>
<dbReference type="PANTHER" id="PTHR33798:SF5">
    <property type="entry name" value="FLAVIN REDUCTASE LIKE DOMAIN-CONTAINING PROTEIN"/>
    <property type="match status" value="1"/>
</dbReference>
<evidence type="ECO:0000256" key="1">
    <source>
        <dbReference type="ARBA" id="ARBA00001917"/>
    </source>
</evidence>
<evidence type="ECO:0000256" key="5">
    <source>
        <dbReference type="SAM" id="MobiDB-lite"/>
    </source>
</evidence>
<evidence type="ECO:0000256" key="2">
    <source>
        <dbReference type="ARBA" id="ARBA00022630"/>
    </source>
</evidence>
<reference evidence="8" key="1">
    <citation type="journal article" date="2019" name="Int. J. Syst. Evol. Microbiol.">
        <title>The Global Catalogue of Microorganisms (GCM) 10K type strain sequencing project: providing services to taxonomists for standard genome sequencing and annotation.</title>
        <authorList>
            <consortium name="The Broad Institute Genomics Platform"/>
            <consortium name="The Broad Institute Genome Sequencing Center for Infectious Disease"/>
            <person name="Wu L."/>
            <person name="Ma J."/>
        </authorList>
    </citation>
    <scope>NUCLEOTIDE SEQUENCE [LARGE SCALE GENOMIC DNA]</scope>
    <source>
        <strain evidence="8">JCM 14046</strain>
    </source>
</reference>
<dbReference type="Proteomes" id="UP001501612">
    <property type="component" value="Unassembled WGS sequence"/>
</dbReference>
<feature type="compositionally biased region" description="Low complexity" evidence="5">
    <location>
        <begin position="217"/>
        <end position="226"/>
    </location>
</feature>
<organism evidence="7 8">
    <name type="scientific">Nocardioides lentus</name>
    <dbReference type="NCBI Taxonomy" id="338077"/>
    <lineage>
        <taxon>Bacteria</taxon>
        <taxon>Bacillati</taxon>
        <taxon>Actinomycetota</taxon>
        <taxon>Actinomycetes</taxon>
        <taxon>Propionibacteriales</taxon>
        <taxon>Nocardioidaceae</taxon>
        <taxon>Nocardioides</taxon>
    </lineage>
</organism>